<comment type="caution">
    <text evidence="6">The sequence shown here is derived from an EMBL/GenBank/DDBJ whole genome shotgun (WGS) entry which is preliminary data.</text>
</comment>
<feature type="domain" description="FAD/NAD(P)-binding" evidence="5">
    <location>
        <begin position="8"/>
        <end position="280"/>
    </location>
</feature>
<evidence type="ECO:0000256" key="2">
    <source>
        <dbReference type="ARBA" id="ARBA00022630"/>
    </source>
</evidence>
<dbReference type="GeneID" id="54782697"/>
<dbReference type="VEuPathDB" id="FungiDB:DIURU_004046"/>
<gene>
    <name evidence="6" type="ORF">DIURU_004046</name>
</gene>
<protein>
    <recommendedName>
        <fullName evidence="5">FAD/NAD(P)-binding domain-containing protein</fullName>
    </recommendedName>
</protein>
<dbReference type="PANTHER" id="PTHR43735:SF3">
    <property type="entry name" value="FERROPTOSIS SUPPRESSOR PROTEIN 1"/>
    <property type="match status" value="1"/>
</dbReference>
<evidence type="ECO:0000259" key="5">
    <source>
        <dbReference type="Pfam" id="PF07992"/>
    </source>
</evidence>
<sequence>MSVLTRPTIVVVGGSFAGVSVVKQVFQQSSPARVILVSPSQQTYNNTSAPRLLVRPELAPQALVDLTRLDRRKGDHDFNLVIGKATSLDVNSSKLHLSNRADPISYDFCVVATGQRSGNAAFKANGDVTRSVESIKEMNDAIKSARRICVVGGGSTGCEVSGEITSTYPEKSVTLVTGDKLGPLSMFGAKIARAAEKRLAGLGVDVVNKLAKVDGNRVTYDGEVKPHVFDLVIPTFGYTPNTDFVPKQYLDRRGYIVVDDHFKVKGTDTVFAIGDCASLTSKSAADVNMVQSSVMLNTIRREMFGENIPAKAYKPTPPTSLVPIGPNGGVGVLWGYKLPSFAVWFTKARDFTIPESKDLLS</sequence>
<organism evidence="6 7">
    <name type="scientific">Diutina rugosa</name>
    <name type="common">Yeast</name>
    <name type="synonym">Candida rugosa</name>
    <dbReference type="NCBI Taxonomy" id="5481"/>
    <lineage>
        <taxon>Eukaryota</taxon>
        <taxon>Fungi</taxon>
        <taxon>Dikarya</taxon>
        <taxon>Ascomycota</taxon>
        <taxon>Saccharomycotina</taxon>
        <taxon>Pichiomycetes</taxon>
        <taxon>Debaryomycetaceae</taxon>
        <taxon>Diutina</taxon>
    </lineage>
</organism>
<comment type="similarity">
    <text evidence="1">Belongs to the FAD-dependent oxidoreductase family.</text>
</comment>
<dbReference type="InterPro" id="IPR036188">
    <property type="entry name" value="FAD/NAD-bd_sf"/>
</dbReference>
<dbReference type="GO" id="GO:0005737">
    <property type="term" value="C:cytoplasm"/>
    <property type="evidence" value="ECO:0007669"/>
    <property type="project" value="TreeGrafter"/>
</dbReference>
<keyword evidence="2" id="KW-0285">Flavoprotein</keyword>
<dbReference type="SUPFAM" id="SSF51905">
    <property type="entry name" value="FAD/NAD(P)-binding domain"/>
    <property type="match status" value="1"/>
</dbReference>
<dbReference type="Gene3D" id="3.50.50.100">
    <property type="match status" value="1"/>
</dbReference>
<name>A0A642UIR6_DIURU</name>
<reference evidence="6 7" key="1">
    <citation type="submission" date="2019-07" db="EMBL/GenBank/DDBJ databases">
        <title>Genome assembly of two rare yeast pathogens: Diutina rugosa and Trichomonascus ciferrii.</title>
        <authorList>
            <person name="Mixao V."/>
            <person name="Saus E."/>
            <person name="Hansen A."/>
            <person name="Lass-Flor C."/>
            <person name="Gabaldon T."/>
        </authorList>
    </citation>
    <scope>NUCLEOTIDE SEQUENCE [LARGE SCALE GENOMIC DNA]</scope>
    <source>
        <strain evidence="6 7">CBS 613</strain>
    </source>
</reference>
<evidence type="ECO:0000256" key="3">
    <source>
        <dbReference type="ARBA" id="ARBA00022827"/>
    </source>
</evidence>
<proteinExistence type="inferred from homology"/>
<dbReference type="OrthoDB" id="202203at2759"/>
<dbReference type="PRINTS" id="PR00368">
    <property type="entry name" value="FADPNR"/>
</dbReference>
<dbReference type="EMBL" id="SWFT01000120">
    <property type="protein sequence ID" value="KAA8899789.1"/>
    <property type="molecule type" value="Genomic_DNA"/>
</dbReference>
<dbReference type="OMA" id="MAVTHQL"/>
<dbReference type="GO" id="GO:0050660">
    <property type="term" value="F:flavin adenine dinucleotide binding"/>
    <property type="evidence" value="ECO:0007669"/>
    <property type="project" value="TreeGrafter"/>
</dbReference>
<dbReference type="Proteomes" id="UP000449547">
    <property type="component" value="Unassembled WGS sequence"/>
</dbReference>
<dbReference type="GO" id="GO:0004174">
    <property type="term" value="F:electron-transferring-flavoprotein dehydrogenase activity"/>
    <property type="evidence" value="ECO:0007669"/>
    <property type="project" value="TreeGrafter"/>
</dbReference>
<keyword evidence="3" id="KW-0274">FAD</keyword>
<evidence type="ECO:0000256" key="4">
    <source>
        <dbReference type="ARBA" id="ARBA00023002"/>
    </source>
</evidence>
<evidence type="ECO:0000313" key="7">
    <source>
        <dbReference type="Proteomes" id="UP000449547"/>
    </source>
</evidence>
<dbReference type="PANTHER" id="PTHR43735">
    <property type="entry name" value="APOPTOSIS-INDUCING FACTOR 1"/>
    <property type="match status" value="1"/>
</dbReference>
<dbReference type="AlphaFoldDB" id="A0A642UIR6"/>
<accession>A0A642UIR6</accession>
<dbReference type="Pfam" id="PF07992">
    <property type="entry name" value="Pyr_redox_2"/>
    <property type="match status" value="1"/>
</dbReference>
<keyword evidence="7" id="KW-1185">Reference proteome</keyword>
<dbReference type="PRINTS" id="PR00411">
    <property type="entry name" value="PNDRDTASEI"/>
</dbReference>
<evidence type="ECO:0000256" key="1">
    <source>
        <dbReference type="ARBA" id="ARBA00006442"/>
    </source>
</evidence>
<evidence type="ECO:0000313" key="6">
    <source>
        <dbReference type="EMBL" id="KAA8899789.1"/>
    </source>
</evidence>
<dbReference type="RefSeq" id="XP_034011067.1">
    <property type="nucleotide sequence ID" value="XM_034156876.1"/>
</dbReference>
<dbReference type="InterPro" id="IPR023753">
    <property type="entry name" value="FAD/NAD-binding_dom"/>
</dbReference>
<keyword evidence="4" id="KW-0560">Oxidoreductase</keyword>